<gene>
    <name evidence="1" type="ORF">MHIP_19490</name>
</gene>
<evidence type="ECO:0000313" key="1">
    <source>
        <dbReference type="EMBL" id="GFH01466.1"/>
    </source>
</evidence>
<accession>A0A7I9ZKZ8</accession>
<dbReference type="AlphaFoldDB" id="A0A7I9ZKZ8"/>
<reference evidence="1 2" key="1">
    <citation type="journal article" date="2019" name="Emerg. Microbes Infect.">
        <title>Comprehensive subspecies identification of 175 nontuberculous mycobacteria species based on 7547 genomic profiles.</title>
        <authorList>
            <person name="Matsumoto Y."/>
            <person name="Kinjo T."/>
            <person name="Motooka D."/>
            <person name="Nabeya D."/>
            <person name="Jung N."/>
            <person name="Uechi K."/>
            <person name="Horii T."/>
            <person name="Iida T."/>
            <person name="Fujita J."/>
            <person name="Nakamura S."/>
        </authorList>
    </citation>
    <scope>NUCLEOTIDE SEQUENCE [LARGE SCALE GENOMIC DNA]</scope>
    <source>
        <strain evidence="1 2">JCM 30996</strain>
    </source>
</reference>
<dbReference type="Proteomes" id="UP000465304">
    <property type="component" value="Unassembled WGS sequence"/>
</dbReference>
<keyword evidence="2" id="KW-1185">Reference proteome</keyword>
<comment type="caution">
    <text evidence="1">The sequence shown here is derived from an EMBL/GenBank/DDBJ whole genome shotgun (WGS) entry which is preliminary data.</text>
</comment>
<dbReference type="EMBL" id="BLLB01000002">
    <property type="protein sequence ID" value="GFH01466.1"/>
    <property type="molecule type" value="Genomic_DNA"/>
</dbReference>
<name>A0A7I9ZKZ8_9MYCO</name>
<protein>
    <submittedName>
        <fullName evidence="1">Uncharacterized protein</fullName>
    </submittedName>
</protein>
<organism evidence="1 2">
    <name type="scientific">Mycolicibacterium hippocampi</name>
    <dbReference type="NCBI Taxonomy" id="659824"/>
    <lineage>
        <taxon>Bacteria</taxon>
        <taxon>Bacillati</taxon>
        <taxon>Actinomycetota</taxon>
        <taxon>Actinomycetes</taxon>
        <taxon>Mycobacteriales</taxon>
        <taxon>Mycobacteriaceae</taxon>
        <taxon>Mycolicibacterium</taxon>
    </lineage>
</organism>
<sequence>MVAVEVGRLGDDFIDRVLGEGWRLLEVDGLNSVLGHTAEPLTCAQFVIPSSNGADSFTNDTKFPISPDHDVADLS</sequence>
<evidence type="ECO:0000313" key="2">
    <source>
        <dbReference type="Proteomes" id="UP000465304"/>
    </source>
</evidence>
<proteinExistence type="predicted"/>